<evidence type="ECO:0000313" key="1">
    <source>
        <dbReference type="EMBL" id="MBB6468760.1"/>
    </source>
</evidence>
<dbReference type="EMBL" id="JACHGI010000012">
    <property type="protein sequence ID" value="MBB6468760.1"/>
    <property type="molecule type" value="Genomic_DNA"/>
</dbReference>
<proteinExistence type="predicted"/>
<reference evidence="1 2" key="1">
    <citation type="submission" date="2020-08" db="EMBL/GenBank/DDBJ databases">
        <title>Genomic Encyclopedia of Type Strains, Phase IV (KMG-IV): sequencing the most valuable type-strain genomes for metagenomic binning, comparative biology and taxonomic classification.</title>
        <authorList>
            <person name="Goeker M."/>
        </authorList>
    </citation>
    <scope>NUCLEOTIDE SEQUENCE [LARGE SCALE GENOMIC DNA]</scope>
    <source>
        <strain evidence="1 2">DSM 17454</strain>
    </source>
</reference>
<protein>
    <submittedName>
        <fullName evidence="1">Uncharacterized protein</fullName>
    </submittedName>
</protein>
<evidence type="ECO:0000313" key="2">
    <source>
        <dbReference type="Proteomes" id="UP000532373"/>
    </source>
</evidence>
<dbReference type="Proteomes" id="UP000532373">
    <property type="component" value="Unassembled WGS sequence"/>
</dbReference>
<name>A0A8E2BG37_9HYPH</name>
<dbReference type="RefSeq" id="WP_184771551.1">
    <property type="nucleotide sequence ID" value="NZ_JACHGI010000012.1"/>
</dbReference>
<accession>A0A8E2BG37</accession>
<dbReference type="AlphaFoldDB" id="A0A8E2BG37"/>
<comment type="caution">
    <text evidence="1">The sequence shown here is derived from an EMBL/GenBank/DDBJ whole genome shotgun (WGS) entry which is preliminary data.</text>
</comment>
<sequence>MIEAHKVAVANHDLPVEGRLVMFDNVLVAILAHLEADYYEQKGQWNLEAGFGPLSGEERVFPSLEQALDWVRLALEGK</sequence>
<gene>
    <name evidence="1" type="ORF">HNQ96_004647</name>
</gene>
<organism evidence="1 2">
    <name type="scientific">Aminobacter carboxidus</name>
    <dbReference type="NCBI Taxonomy" id="376165"/>
    <lineage>
        <taxon>Bacteria</taxon>
        <taxon>Pseudomonadati</taxon>
        <taxon>Pseudomonadota</taxon>
        <taxon>Alphaproteobacteria</taxon>
        <taxon>Hyphomicrobiales</taxon>
        <taxon>Phyllobacteriaceae</taxon>
        <taxon>Aminobacter</taxon>
    </lineage>
</organism>